<reference evidence="2 3" key="1">
    <citation type="submission" date="2014-06" db="EMBL/GenBank/DDBJ databases">
        <title>Evolutionary Origins and Diversification of the Mycorrhizal Mutualists.</title>
        <authorList>
            <consortium name="DOE Joint Genome Institute"/>
            <consortium name="Mycorrhizal Genomics Consortium"/>
            <person name="Kohler A."/>
            <person name="Kuo A."/>
            <person name="Nagy L.G."/>
            <person name="Floudas D."/>
            <person name="Copeland A."/>
            <person name="Barry K.W."/>
            <person name="Cichocki N."/>
            <person name="Veneault-Fourrey C."/>
            <person name="LaButti K."/>
            <person name="Lindquist E.A."/>
            <person name="Lipzen A."/>
            <person name="Lundell T."/>
            <person name="Morin E."/>
            <person name="Murat C."/>
            <person name="Riley R."/>
            <person name="Ohm R."/>
            <person name="Sun H."/>
            <person name="Tunlid A."/>
            <person name="Henrissat B."/>
            <person name="Grigoriev I.V."/>
            <person name="Hibbett D.S."/>
            <person name="Martin F."/>
        </authorList>
    </citation>
    <scope>NUCLEOTIDE SEQUENCE [LARGE SCALE GENOMIC DNA]</scope>
    <source>
        <strain evidence="2 3">SS14</strain>
    </source>
</reference>
<keyword evidence="3" id="KW-1185">Reference proteome</keyword>
<feature type="region of interest" description="Disordered" evidence="1">
    <location>
        <begin position="27"/>
        <end position="53"/>
    </location>
</feature>
<accession>A0A0C9U5E9</accession>
<dbReference type="Proteomes" id="UP000054279">
    <property type="component" value="Unassembled WGS sequence"/>
</dbReference>
<name>A0A0C9U5E9_SPHS4</name>
<evidence type="ECO:0000313" key="2">
    <source>
        <dbReference type="EMBL" id="KIJ29474.1"/>
    </source>
</evidence>
<gene>
    <name evidence="2" type="ORF">M422DRAFT_269131</name>
</gene>
<dbReference type="HOGENOM" id="CLU_1176056_0_0_1"/>
<dbReference type="AlphaFoldDB" id="A0A0C9U5E9"/>
<proteinExistence type="predicted"/>
<dbReference type="EMBL" id="KN837282">
    <property type="protein sequence ID" value="KIJ29474.1"/>
    <property type="molecule type" value="Genomic_DNA"/>
</dbReference>
<protein>
    <submittedName>
        <fullName evidence="2">Uncharacterized protein</fullName>
    </submittedName>
</protein>
<evidence type="ECO:0000256" key="1">
    <source>
        <dbReference type="SAM" id="MobiDB-lite"/>
    </source>
</evidence>
<organism evidence="2 3">
    <name type="scientific">Sphaerobolus stellatus (strain SS14)</name>
    <dbReference type="NCBI Taxonomy" id="990650"/>
    <lineage>
        <taxon>Eukaryota</taxon>
        <taxon>Fungi</taxon>
        <taxon>Dikarya</taxon>
        <taxon>Basidiomycota</taxon>
        <taxon>Agaricomycotina</taxon>
        <taxon>Agaricomycetes</taxon>
        <taxon>Phallomycetidae</taxon>
        <taxon>Geastrales</taxon>
        <taxon>Sphaerobolaceae</taxon>
        <taxon>Sphaerobolus</taxon>
    </lineage>
</organism>
<sequence>MSTCCTCKWTEEPSTPVVGEAEPIQGLTSGELLIPPPPSVDSQQRPEVLAPEHPDELHAQDYGNQGELMIPSPNSVETQQSPEVLALEHLEEPYAQAYGAQTVPSRIQLPLRAARPSCTAAQGLSPSQLAGMSATQGTYSPQGIGLGSGSWQNLSDVTSDPEPVSLAAGDTEEDKDFIIPTSELCGTSAWLQGLPLQSSDKMKFQRMKFLKDETLEYETQREWDSGANALTEVEAM</sequence>
<evidence type="ECO:0000313" key="3">
    <source>
        <dbReference type="Proteomes" id="UP000054279"/>
    </source>
</evidence>